<keyword evidence="2" id="KW-1185">Reference proteome</keyword>
<dbReference type="EMBL" id="JAYRBN010000071">
    <property type="protein sequence ID" value="KAL2734668.1"/>
    <property type="molecule type" value="Genomic_DNA"/>
</dbReference>
<dbReference type="Proteomes" id="UP001607303">
    <property type="component" value="Unassembled WGS sequence"/>
</dbReference>
<gene>
    <name evidence="1" type="ORF">V1477_013845</name>
</gene>
<accession>A0ABD2BPG2</accession>
<dbReference type="AlphaFoldDB" id="A0ABD2BPG2"/>
<proteinExistence type="predicted"/>
<sequence length="92" mass="11117">MNKVLNQISTRIMKRMETRLLWRKENLSDKVFFEGKNIIVKPYDTTNYQWTTSFFKTFLQAIGLEQSFRYKNSLSECVLLTVRPLYRIDLEK</sequence>
<organism evidence="1 2">
    <name type="scientific">Vespula maculifrons</name>
    <name type="common">Eastern yellow jacket</name>
    <name type="synonym">Wasp</name>
    <dbReference type="NCBI Taxonomy" id="7453"/>
    <lineage>
        <taxon>Eukaryota</taxon>
        <taxon>Metazoa</taxon>
        <taxon>Ecdysozoa</taxon>
        <taxon>Arthropoda</taxon>
        <taxon>Hexapoda</taxon>
        <taxon>Insecta</taxon>
        <taxon>Pterygota</taxon>
        <taxon>Neoptera</taxon>
        <taxon>Endopterygota</taxon>
        <taxon>Hymenoptera</taxon>
        <taxon>Apocrita</taxon>
        <taxon>Aculeata</taxon>
        <taxon>Vespoidea</taxon>
        <taxon>Vespidae</taxon>
        <taxon>Vespinae</taxon>
        <taxon>Vespula</taxon>
    </lineage>
</organism>
<protein>
    <submittedName>
        <fullName evidence="1">Uncharacterized protein</fullName>
    </submittedName>
</protein>
<name>A0ABD2BPG2_VESMC</name>
<evidence type="ECO:0000313" key="1">
    <source>
        <dbReference type="EMBL" id="KAL2734668.1"/>
    </source>
</evidence>
<reference evidence="1 2" key="1">
    <citation type="journal article" date="2024" name="Ann. Entomol. Soc. Am.">
        <title>Genomic analyses of the southern and eastern yellowjacket wasps (Hymenoptera: Vespidae) reveal evolutionary signatures of social life.</title>
        <authorList>
            <person name="Catto M.A."/>
            <person name="Caine P.B."/>
            <person name="Orr S.E."/>
            <person name="Hunt B.G."/>
            <person name="Goodisman M.A.D."/>
        </authorList>
    </citation>
    <scope>NUCLEOTIDE SEQUENCE [LARGE SCALE GENOMIC DNA]</scope>
    <source>
        <strain evidence="1">232</strain>
        <tissue evidence="1">Head and thorax</tissue>
    </source>
</reference>
<comment type="caution">
    <text evidence="1">The sequence shown here is derived from an EMBL/GenBank/DDBJ whole genome shotgun (WGS) entry which is preliminary data.</text>
</comment>
<evidence type="ECO:0000313" key="2">
    <source>
        <dbReference type="Proteomes" id="UP001607303"/>
    </source>
</evidence>